<feature type="signal peptide" evidence="1">
    <location>
        <begin position="1"/>
        <end position="24"/>
    </location>
</feature>
<dbReference type="EMBL" id="JBHSNC010000055">
    <property type="protein sequence ID" value="MFC5531613.1"/>
    <property type="molecule type" value="Genomic_DNA"/>
</dbReference>
<reference evidence="3" key="1">
    <citation type="journal article" date="2019" name="Int. J. Syst. Evol. Microbiol.">
        <title>The Global Catalogue of Microorganisms (GCM) 10K type strain sequencing project: providing services to taxonomists for standard genome sequencing and annotation.</title>
        <authorList>
            <consortium name="The Broad Institute Genomics Platform"/>
            <consortium name="The Broad Institute Genome Sequencing Center for Infectious Disease"/>
            <person name="Wu L."/>
            <person name="Ma J."/>
        </authorList>
    </citation>
    <scope>NUCLEOTIDE SEQUENCE [LARGE SCALE GENOMIC DNA]</scope>
    <source>
        <strain evidence="3">CGMCC 1.18578</strain>
    </source>
</reference>
<evidence type="ECO:0008006" key="4">
    <source>
        <dbReference type="Google" id="ProtNLM"/>
    </source>
</evidence>
<comment type="caution">
    <text evidence="2">The sequence shown here is derived from an EMBL/GenBank/DDBJ whole genome shotgun (WGS) entry which is preliminary data.</text>
</comment>
<sequence length="361" mass="39767">MKRWLIAMLAITALFTVITEPAMAAGKATQTAYTAFRQTLKLPANAPLKSLNADMNNDGVSDIVLLNTSGRVYLGVYRPDNGKLISLAKVGEGGDEAIDYHEEYTLRTIKNPLFKIGAAVVINVYTGNSAFVTVKLYALKSGKLVQAGTADGAGQNVEIADTNKDGYQEITTWEEYSYNPDTDNLSRADSIYDRVVTQWDTKQGKYVSVVYGQDGKRDDQRPKVGTLTAPQALTILANAYKLQTSFEKARSDESYTLAMASLFTFNYIFEFKQSLLYDSDGGFGKKGGYIPAYSISDDYSDLMPRFNLKQSATFKLSADKQFAALSQKVTLSGEEGTYTINAYAEFCKTKYGWKVNAAYAN</sequence>
<organism evidence="2 3">
    <name type="scientific">Cohnella yongneupensis</name>
    <dbReference type="NCBI Taxonomy" id="425006"/>
    <lineage>
        <taxon>Bacteria</taxon>
        <taxon>Bacillati</taxon>
        <taxon>Bacillota</taxon>
        <taxon>Bacilli</taxon>
        <taxon>Bacillales</taxon>
        <taxon>Paenibacillaceae</taxon>
        <taxon>Cohnella</taxon>
    </lineage>
</organism>
<dbReference type="Proteomes" id="UP001596108">
    <property type="component" value="Unassembled WGS sequence"/>
</dbReference>
<evidence type="ECO:0000313" key="2">
    <source>
        <dbReference type="EMBL" id="MFC5531613.1"/>
    </source>
</evidence>
<dbReference type="SUPFAM" id="SSF69318">
    <property type="entry name" value="Integrin alpha N-terminal domain"/>
    <property type="match status" value="1"/>
</dbReference>
<feature type="chain" id="PRO_5046713995" description="VCBS repeat-containing protein" evidence="1">
    <location>
        <begin position="25"/>
        <end position="361"/>
    </location>
</feature>
<dbReference type="InterPro" id="IPR028994">
    <property type="entry name" value="Integrin_alpha_N"/>
</dbReference>
<protein>
    <recommendedName>
        <fullName evidence="4">VCBS repeat-containing protein</fullName>
    </recommendedName>
</protein>
<proteinExistence type="predicted"/>
<evidence type="ECO:0000256" key="1">
    <source>
        <dbReference type="SAM" id="SignalP"/>
    </source>
</evidence>
<keyword evidence="1" id="KW-0732">Signal</keyword>
<evidence type="ECO:0000313" key="3">
    <source>
        <dbReference type="Proteomes" id="UP001596108"/>
    </source>
</evidence>
<accession>A0ABW0R302</accession>
<dbReference type="RefSeq" id="WP_378113572.1">
    <property type="nucleotide sequence ID" value="NZ_JBHSNC010000055.1"/>
</dbReference>
<name>A0ABW0R302_9BACL</name>
<keyword evidence="3" id="KW-1185">Reference proteome</keyword>
<gene>
    <name evidence="2" type="ORF">ACFPQ4_19540</name>
</gene>